<evidence type="ECO:0000256" key="2">
    <source>
        <dbReference type="ARBA" id="ARBA00022448"/>
    </source>
</evidence>
<gene>
    <name evidence="8" type="ORF">DFP88_101490</name>
</gene>
<keyword evidence="3 6" id="KW-0812">Transmembrane</keyword>
<evidence type="ECO:0000256" key="6">
    <source>
        <dbReference type="RuleBase" id="RU363032"/>
    </source>
</evidence>
<reference evidence="8 9" key="1">
    <citation type="submission" date="2018-06" db="EMBL/GenBank/DDBJ databases">
        <title>Genomic Encyclopedia of Type Strains, Phase III (KMG-III): the genomes of soil and plant-associated and newly described type strains.</title>
        <authorList>
            <person name="Whitman W."/>
        </authorList>
    </citation>
    <scope>NUCLEOTIDE SEQUENCE [LARGE SCALE GENOMIC DNA]</scope>
    <source>
        <strain evidence="8 9">CECT 9025</strain>
    </source>
</reference>
<dbReference type="PROSITE" id="PS50928">
    <property type="entry name" value="ABC_TM1"/>
    <property type="match status" value="1"/>
</dbReference>
<comment type="caution">
    <text evidence="8">The sequence shown here is derived from an EMBL/GenBank/DDBJ whole genome shotgun (WGS) entry which is preliminary data.</text>
</comment>
<evidence type="ECO:0000313" key="8">
    <source>
        <dbReference type="EMBL" id="PYE85817.1"/>
    </source>
</evidence>
<dbReference type="Gene3D" id="1.10.3720.10">
    <property type="entry name" value="MetI-like"/>
    <property type="match status" value="1"/>
</dbReference>
<feature type="domain" description="ABC transmembrane type-1" evidence="7">
    <location>
        <begin position="189"/>
        <end position="384"/>
    </location>
</feature>
<keyword evidence="4 6" id="KW-1133">Transmembrane helix</keyword>
<feature type="transmembrane region" description="Helical" evidence="6">
    <location>
        <begin position="147"/>
        <end position="169"/>
    </location>
</feature>
<dbReference type="SUPFAM" id="SSF161098">
    <property type="entry name" value="MetI-like"/>
    <property type="match status" value="1"/>
</dbReference>
<keyword evidence="2 6" id="KW-0813">Transport</keyword>
<feature type="transmembrane region" description="Helical" evidence="6">
    <location>
        <begin position="260"/>
        <end position="280"/>
    </location>
</feature>
<evidence type="ECO:0000259" key="7">
    <source>
        <dbReference type="PROSITE" id="PS50928"/>
    </source>
</evidence>
<feature type="transmembrane region" description="Helical" evidence="6">
    <location>
        <begin position="90"/>
        <end position="109"/>
    </location>
</feature>
<evidence type="ECO:0000256" key="1">
    <source>
        <dbReference type="ARBA" id="ARBA00004651"/>
    </source>
</evidence>
<dbReference type="GO" id="GO:0031460">
    <property type="term" value="P:glycine betaine transport"/>
    <property type="evidence" value="ECO:0007669"/>
    <property type="project" value="TreeGrafter"/>
</dbReference>
<dbReference type="AlphaFoldDB" id="A0A318T1G0"/>
<evidence type="ECO:0000256" key="3">
    <source>
        <dbReference type="ARBA" id="ARBA00022692"/>
    </source>
</evidence>
<dbReference type="RefSeq" id="WP_245904644.1">
    <property type="nucleotide sequence ID" value="NZ_QJTE01000001.1"/>
</dbReference>
<dbReference type="GO" id="GO:0055085">
    <property type="term" value="P:transmembrane transport"/>
    <property type="evidence" value="ECO:0007669"/>
    <property type="project" value="InterPro"/>
</dbReference>
<name>A0A318T1G0_9RHOB</name>
<dbReference type="Pfam" id="PF00528">
    <property type="entry name" value="BPD_transp_1"/>
    <property type="match status" value="1"/>
</dbReference>
<dbReference type="CDD" id="cd06261">
    <property type="entry name" value="TM_PBP2"/>
    <property type="match status" value="1"/>
</dbReference>
<feature type="transmembrane region" description="Helical" evidence="6">
    <location>
        <begin position="12"/>
        <end position="36"/>
    </location>
</feature>
<evidence type="ECO:0000256" key="4">
    <source>
        <dbReference type="ARBA" id="ARBA00022989"/>
    </source>
</evidence>
<dbReference type="InterPro" id="IPR000515">
    <property type="entry name" value="MetI-like"/>
</dbReference>
<comment type="similarity">
    <text evidence="6">Belongs to the binding-protein-dependent transport system permease family.</text>
</comment>
<comment type="subcellular location">
    <subcellularLocation>
        <location evidence="1 6">Cell membrane</location>
        <topology evidence="1 6">Multi-pass membrane protein</topology>
    </subcellularLocation>
</comment>
<feature type="transmembrane region" description="Helical" evidence="6">
    <location>
        <begin position="56"/>
        <end position="78"/>
    </location>
</feature>
<feature type="transmembrane region" description="Helical" evidence="6">
    <location>
        <begin position="365"/>
        <end position="388"/>
    </location>
</feature>
<dbReference type="InterPro" id="IPR051204">
    <property type="entry name" value="ABC_transp_perm/SBD"/>
</dbReference>
<organism evidence="8 9">
    <name type="scientific">Pseudoroseicyclus aestuarii</name>
    <dbReference type="NCBI Taxonomy" id="1795041"/>
    <lineage>
        <taxon>Bacteria</taxon>
        <taxon>Pseudomonadati</taxon>
        <taxon>Pseudomonadota</taxon>
        <taxon>Alphaproteobacteria</taxon>
        <taxon>Rhodobacterales</taxon>
        <taxon>Paracoccaceae</taxon>
        <taxon>Pseudoroseicyclus</taxon>
    </lineage>
</organism>
<dbReference type="InterPro" id="IPR035906">
    <property type="entry name" value="MetI-like_sf"/>
</dbReference>
<dbReference type="PANTHER" id="PTHR30177:SF30">
    <property type="entry name" value="GLYCINE BETAINE UPTAKE SYSTEM PERMEASE PROTEIN YEHY"/>
    <property type="match status" value="1"/>
</dbReference>
<feature type="transmembrane region" description="Helical" evidence="6">
    <location>
        <begin position="189"/>
        <end position="213"/>
    </location>
</feature>
<accession>A0A318T1G0</accession>
<dbReference type="PANTHER" id="PTHR30177">
    <property type="entry name" value="GLYCINE BETAINE/L-PROLINE TRANSPORT SYSTEM PERMEASE PROTEIN PROW"/>
    <property type="match status" value="1"/>
</dbReference>
<keyword evidence="9" id="KW-1185">Reference proteome</keyword>
<feature type="transmembrane region" description="Helical" evidence="6">
    <location>
        <begin position="115"/>
        <end position="135"/>
    </location>
</feature>
<dbReference type="GO" id="GO:0005886">
    <property type="term" value="C:plasma membrane"/>
    <property type="evidence" value="ECO:0007669"/>
    <property type="project" value="UniProtKB-SubCell"/>
</dbReference>
<proteinExistence type="inferred from homology"/>
<feature type="transmembrane region" description="Helical" evidence="6">
    <location>
        <begin position="319"/>
        <end position="345"/>
    </location>
</feature>
<evidence type="ECO:0000256" key="5">
    <source>
        <dbReference type="ARBA" id="ARBA00023136"/>
    </source>
</evidence>
<dbReference type="Proteomes" id="UP000248311">
    <property type="component" value="Unassembled WGS sequence"/>
</dbReference>
<dbReference type="EMBL" id="QJTE01000001">
    <property type="protein sequence ID" value="PYE85817.1"/>
    <property type="molecule type" value="Genomic_DNA"/>
</dbReference>
<keyword evidence="5 6" id="KW-0472">Membrane</keyword>
<evidence type="ECO:0000313" key="9">
    <source>
        <dbReference type="Proteomes" id="UP000248311"/>
    </source>
</evidence>
<protein>
    <submittedName>
        <fullName evidence="8">Osmoprotectant transport system permease protein</fullName>
    </submittedName>
</protein>
<feature type="transmembrane region" description="Helical" evidence="6">
    <location>
        <begin position="225"/>
        <end position="248"/>
    </location>
</feature>
<sequence length="397" mass="40362">MTAAPDLRARPAGAASAAFSPPGVLFAVLGLASLALPFVTLRANRIVLGEGLAPWAAAPGAFVAFTLAAVVLGLGLGVQRGRPWLRFGGSLLGLAGIVTLLALALPYLLEEAGDLARVSPAAGFWCLALVLMLLMADALSALRPGPWLRLGLLVAVLGALGLVLASGALDRLSIMLEYRGRADAFAQAAWRHVALSIGSLAAAAAIAFPLGIACHRSGRLRRAMVPLLSFVQTIPSLAMFGIMIPLLAWVAATVPGAREVGIAGIGFAPAFLALLLYSLLPVVANTLAGLDAVPPAAREAATGMGMTALQRLRSVELPLALPVMLAGLRIVLVQNIGLAVIAGLIGGGGFGTFVFQGLNQTATDLILLGALPTVVMALSAAIVMDVAVELTAPGGTR</sequence>